<dbReference type="EMBL" id="CP043498">
    <property type="protein sequence ID" value="QFY60353.1"/>
    <property type="molecule type" value="Genomic_DNA"/>
</dbReference>
<sequence length="73" mass="8026">MSSKKLKTNEAAAFIGKSASWLNKSRMNGNGPVYLKIDGSVRYLLADLEAFLAGKRRTAVYDFANDNDRARAA</sequence>
<dbReference type="KEGG" id="rgr:FZ934_07850"/>
<name>A0A5Q0C4H6_9HYPH</name>
<evidence type="ECO:0000313" key="2">
    <source>
        <dbReference type="Proteomes" id="UP000326881"/>
    </source>
</evidence>
<proteinExistence type="predicted"/>
<evidence type="ECO:0000313" key="1">
    <source>
        <dbReference type="EMBL" id="QFY60353.1"/>
    </source>
</evidence>
<protein>
    <submittedName>
        <fullName evidence="1">Helix-turn-helix domain-containing protein</fullName>
    </submittedName>
</protein>
<dbReference type="Proteomes" id="UP000326881">
    <property type="component" value="Chromosome"/>
</dbReference>
<dbReference type="AlphaFoldDB" id="A0A5Q0C4H6"/>
<keyword evidence="2" id="KW-1185">Reference proteome</keyword>
<organism evidence="1 2">
    <name type="scientific">Rhizobium grahamii</name>
    <dbReference type="NCBI Taxonomy" id="1120045"/>
    <lineage>
        <taxon>Bacteria</taxon>
        <taxon>Pseudomonadati</taxon>
        <taxon>Pseudomonadota</taxon>
        <taxon>Alphaproteobacteria</taxon>
        <taxon>Hyphomicrobiales</taxon>
        <taxon>Rhizobiaceae</taxon>
        <taxon>Rhizobium/Agrobacterium group</taxon>
        <taxon>Rhizobium</taxon>
    </lineage>
</organism>
<dbReference type="OrthoDB" id="9806994at2"/>
<dbReference type="RefSeq" id="WP_153270598.1">
    <property type="nucleotide sequence ID" value="NZ_CP043498.1"/>
</dbReference>
<accession>A0A5Q0C4H6</accession>
<gene>
    <name evidence="1" type="ORF">FZ934_07850</name>
</gene>
<reference evidence="1 2" key="1">
    <citation type="submission" date="2019-08" db="EMBL/GenBank/DDBJ databases">
        <title>Prosopis cineraria nodule microbiome.</title>
        <authorList>
            <person name="Ali R."/>
            <person name="Chaluvadi S.R."/>
            <person name="Wang X."/>
        </authorList>
    </citation>
    <scope>NUCLEOTIDE SEQUENCE [LARGE SCALE GENOMIC DNA]</scope>
    <source>
        <strain evidence="1 2">BG7</strain>
    </source>
</reference>